<dbReference type="InterPro" id="IPR051689">
    <property type="entry name" value="Sterol_desaturase/TMEM195"/>
</dbReference>
<dbReference type="PANTHER" id="PTHR21624">
    <property type="entry name" value="STEROL DESATURASE-RELATED PROTEIN"/>
    <property type="match status" value="1"/>
</dbReference>
<keyword evidence="3 7" id="KW-1133">Transmembrane helix</keyword>
<gene>
    <name evidence="9" type="ORF">EBBID32_660</name>
</gene>
<evidence type="ECO:0000313" key="10">
    <source>
        <dbReference type="Proteomes" id="UP000013201"/>
    </source>
</evidence>
<evidence type="ECO:0000256" key="3">
    <source>
        <dbReference type="ARBA" id="ARBA00022989"/>
    </source>
</evidence>
<dbReference type="PANTHER" id="PTHR21624:SF1">
    <property type="entry name" value="ALKYLGLYCEROL MONOOXYGENASE"/>
    <property type="match status" value="1"/>
</dbReference>
<dbReference type="GO" id="GO:0005506">
    <property type="term" value="F:iron ion binding"/>
    <property type="evidence" value="ECO:0007669"/>
    <property type="project" value="InterPro"/>
</dbReference>
<accession>N1MK17</accession>
<keyword evidence="4" id="KW-0560">Oxidoreductase</keyword>
<feature type="transmembrane region" description="Helical" evidence="7">
    <location>
        <begin position="134"/>
        <end position="156"/>
    </location>
</feature>
<keyword evidence="2 7" id="KW-0812">Transmembrane</keyword>
<organism evidence="9 10">
    <name type="scientific">Sphingobium indicum BiD32</name>
    <dbReference type="NCBI Taxonomy" id="1301087"/>
    <lineage>
        <taxon>Bacteria</taxon>
        <taxon>Pseudomonadati</taxon>
        <taxon>Pseudomonadota</taxon>
        <taxon>Alphaproteobacteria</taxon>
        <taxon>Sphingomonadales</taxon>
        <taxon>Sphingomonadaceae</taxon>
        <taxon>Sphingobium</taxon>
    </lineage>
</organism>
<dbReference type="GO" id="GO:0050479">
    <property type="term" value="F:glyceryl-ether monooxygenase activity"/>
    <property type="evidence" value="ECO:0007669"/>
    <property type="project" value="TreeGrafter"/>
</dbReference>
<comment type="subcellular location">
    <subcellularLocation>
        <location evidence="1">Endomembrane system</location>
        <topology evidence="1">Multi-pass membrane protein</topology>
    </subcellularLocation>
</comment>
<reference evidence="10" key="2">
    <citation type="submission" date="2013-04" db="EMBL/GenBank/DDBJ databases">
        <title>Bisphenol A degrading Sphingobium sp. strain BiD32.</title>
        <authorList>
            <person name="Nielsen J.L."/>
            <person name="Zhou N.A."/>
            <person name="Kjeldal H."/>
        </authorList>
    </citation>
    <scope>NUCLEOTIDE SEQUENCE [LARGE SCALE GENOMIC DNA]</scope>
    <source>
        <strain evidence="10">BiD32</strain>
    </source>
</reference>
<dbReference type="InterPro" id="IPR006694">
    <property type="entry name" value="Fatty_acid_hydroxylase"/>
</dbReference>
<evidence type="ECO:0000259" key="8">
    <source>
        <dbReference type="Pfam" id="PF04116"/>
    </source>
</evidence>
<keyword evidence="6 7" id="KW-0472">Membrane</keyword>
<evidence type="ECO:0000256" key="5">
    <source>
        <dbReference type="ARBA" id="ARBA00023098"/>
    </source>
</evidence>
<dbReference type="GO" id="GO:0006643">
    <property type="term" value="P:membrane lipid metabolic process"/>
    <property type="evidence" value="ECO:0007669"/>
    <property type="project" value="TreeGrafter"/>
</dbReference>
<reference evidence="9 10" key="1">
    <citation type="submission" date="2013-03" db="EMBL/GenBank/DDBJ databases">
        <authorList>
            <person name="Le V."/>
        </authorList>
    </citation>
    <scope>NUCLEOTIDE SEQUENCE [LARGE SCALE GENOMIC DNA]</scope>
    <source>
        <strain evidence="9 10">BiD32</strain>
    </source>
</reference>
<evidence type="ECO:0000256" key="2">
    <source>
        <dbReference type="ARBA" id="ARBA00022692"/>
    </source>
</evidence>
<evidence type="ECO:0000256" key="7">
    <source>
        <dbReference type="SAM" id="Phobius"/>
    </source>
</evidence>
<dbReference type="RefSeq" id="WP_006948722.1">
    <property type="nucleotide sequence ID" value="NZ_CAVK010000004.1"/>
</dbReference>
<dbReference type="GO" id="GO:0012505">
    <property type="term" value="C:endomembrane system"/>
    <property type="evidence" value="ECO:0007669"/>
    <property type="project" value="UniProtKB-SubCell"/>
</dbReference>
<protein>
    <recommendedName>
        <fullName evidence="8">Fatty acid hydroxylase domain-containing protein</fullName>
    </recommendedName>
</protein>
<evidence type="ECO:0000313" key="9">
    <source>
        <dbReference type="EMBL" id="CCW15738.1"/>
    </source>
</evidence>
<keyword evidence="10" id="KW-1185">Reference proteome</keyword>
<dbReference type="EMBL" id="CAVK010000004">
    <property type="protein sequence ID" value="CCW15738.1"/>
    <property type="molecule type" value="Genomic_DNA"/>
</dbReference>
<feature type="transmembrane region" description="Helical" evidence="7">
    <location>
        <begin position="76"/>
        <end position="93"/>
    </location>
</feature>
<dbReference type="GO" id="GO:0008610">
    <property type="term" value="P:lipid biosynthetic process"/>
    <property type="evidence" value="ECO:0007669"/>
    <property type="project" value="InterPro"/>
</dbReference>
<dbReference type="Pfam" id="PF04116">
    <property type="entry name" value="FA_hydroxylase"/>
    <property type="match status" value="1"/>
</dbReference>
<evidence type="ECO:0000256" key="6">
    <source>
        <dbReference type="ARBA" id="ARBA00023136"/>
    </source>
</evidence>
<feature type="transmembrane region" description="Helical" evidence="7">
    <location>
        <begin position="39"/>
        <end position="64"/>
    </location>
</feature>
<dbReference type="AlphaFoldDB" id="N1MK17"/>
<comment type="caution">
    <text evidence="9">The sequence shown here is derived from an EMBL/GenBank/DDBJ whole genome shotgun (WGS) entry which is preliminary data.</text>
</comment>
<keyword evidence="5" id="KW-0443">Lipid metabolism</keyword>
<evidence type="ECO:0000256" key="4">
    <source>
        <dbReference type="ARBA" id="ARBA00023002"/>
    </source>
</evidence>
<proteinExistence type="predicted"/>
<name>N1MK17_9SPHN</name>
<sequence>MAHHSPLFLSIAAVAILAELIWRLRTGRGYDGRAALTTAGLVAGNLIVGTLHAVVLATAFGLVWSQVPHRFLTDQWHSWALGFFAVEFAYYWFHRASHRVRWLWATHNVHHSAEQLTFLSSLRLGWTNTLSLGWLFYLPVIAMGFDPRIVVILLAINLNYQFFLHSEAIPRLGRVEWVFNTPHHHRAHHASNPEFLDRNFGGMLIVWDRLFGTIAPESDVIKRYGLAGKAREDNPFRVATREWALILTDFRNAQEWKARWASLVHMK</sequence>
<evidence type="ECO:0000256" key="1">
    <source>
        <dbReference type="ARBA" id="ARBA00004127"/>
    </source>
</evidence>
<feature type="domain" description="Fatty acid hydroxylase" evidence="8">
    <location>
        <begin position="79"/>
        <end position="213"/>
    </location>
</feature>
<dbReference type="GO" id="GO:0016020">
    <property type="term" value="C:membrane"/>
    <property type="evidence" value="ECO:0007669"/>
    <property type="project" value="GOC"/>
</dbReference>
<dbReference type="OrthoDB" id="9770329at2"/>
<dbReference type="Proteomes" id="UP000013201">
    <property type="component" value="Unassembled WGS sequence"/>
</dbReference>